<evidence type="ECO:0000256" key="3">
    <source>
        <dbReference type="ARBA" id="ARBA00022449"/>
    </source>
</evidence>
<dbReference type="RefSeq" id="WP_107990594.1">
    <property type="nucleotide sequence ID" value="NZ_QAYG01000006.1"/>
</dbReference>
<evidence type="ECO:0000256" key="9">
    <source>
        <dbReference type="ARBA" id="ARBA00031636"/>
    </source>
</evidence>
<keyword evidence="4" id="KW-1003">Cell membrane</keyword>
<keyword evidence="12" id="KW-1185">Reference proteome</keyword>
<feature type="transmembrane region" description="Helical" evidence="10">
    <location>
        <begin position="246"/>
        <end position="268"/>
    </location>
</feature>
<evidence type="ECO:0000256" key="8">
    <source>
        <dbReference type="ARBA" id="ARBA00023136"/>
    </source>
</evidence>
<keyword evidence="3" id="KW-0050">Antiport</keyword>
<keyword evidence="7" id="KW-0406">Ion transport</keyword>
<dbReference type="AlphaFoldDB" id="A0A2T5V7D3"/>
<keyword evidence="8 10" id="KW-0472">Membrane</keyword>
<feature type="transmembrane region" description="Helical" evidence="10">
    <location>
        <begin position="103"/>
        <end position="121"/>
    </location>
</feature>
<evidence type="ECO:0000256" key="10">
    <source>
        <dbReference type="SAM" id="Phobius"/>
    </source>
</evidence>
<organism evidence="11 12">
    <name type="scientific">Breoghania corrubedonensis</name>
    <dbReference type="NCBI Taxonomy" id="665038"/>
    <lineage>
        <taxon>Bacteria</taxon>
        <taxon>Pseudomonadati</taxon>
        <taxon>Pseudomonadota</taxon>
        <taxon>Alphaproteobacteria</taxon>
        <taxon>Hyphomicrobiales</taxon>
        <taxon>Stappiaceae</taxon>
        <taxon>Breoghania</taxon>
    </lineage>
</organism>
<comment type="caution">
    <text evidence="11">The sequence shown here is derived from an EMBL/GenBank/DDBJ whole genome shotgun (WGS) entry which is preliminary data.</text>
</comment>
<dbReference type="InterPro" id="IPR002528">
    <property type="entry name" value="MATE_fam"/>
</dbReference>
<evidence type="ECO:0000256" key="7">
    <source>
        <dbReference type="ARBA" id="ARBA00023065"/>
    </source>
</evidence>
<dbReference type="InterPro" id="IPR050222">
    <property type="entry name" value="MATE_MdtK"/>
</dbReference>
<feature type="transmembrane region" description="Helical" evidence="10">
    <location>
        <begin position="202"/>
        <end position="225"/>
    </location>
</feature>
<evidence type="ECO:0000256" key="2">
    <source>
        <dbReference type="ARBA" id="ARBA00022448"/>
    </source>
</evidence>
<feature type="transmembrane region" description="Helical" evidence="10">
    <location>
        <begin position="61"/>
        <end position="82"/>
    </location>
</feature>
<dbReference type="GO" id="GO:0005886">
    <property type="term" value="C:plasma membrane"/>
    <property type="evidence" value="ECO:0007669"/>
    <property type="project" value="UniProtKB-SubCell"/>
</dbReference>
<evidence type="ECO:0000313" key="11">
    <source>
        <dbReference type="EMBL" id="PTW59631.1"/>
    </source>
</evidence>
<feature type="transmembrane region" description="Helical" evidence="10">
    <location>
        <begin position="433"/>
        <end position="455"/>
    </location>
</feature>
<dbReference type="NCBIfam" id="TIGR00797">
    <property type="entry name" value="matE"/>
    <property type="match status" value="1"/>
</dbReference>
<dbReference type="GO" id="GO:0015297">
    <property type="term" value="F:antiporter activity"/>
    <property type="evidence" value="ECO:0007669"/>
    <property type="project" value="UniProtKB-KW"/>
</dbReference>
<evidence type="ECO:0000256" key="6">
    <source>
        <dbReference type="ARBA" id="ARBA00022989"/>
    </source>
</evidence>
<evidence type="ECO:0000313" key="12">
    <source>
        <dbReference type="Proteomes" id="UP000244081"/>
    </source>
</evidence>
<dbReference type="PANTHER" id="PTHR43298">
    <property type="entry name" value="MULTIDRUG RESISTANCE PROTEIN NORM-RELATED"/>
    <property type="match status" value="1"/>
</dbReference>
<reference evidence="11 12" key="1">
    <citation type="submission" date="2018-04" db="EMBL/GenBank/DDBJ databases">
        <title>Genomic Encyclopedia of Archaeal and Bacterial Type Strains, Phase II (KMG-II): from individual species to whole genera.</title>
        <authorList>
            <person name="Goeker M."/>
        </authorList>
    </citation>
    <scope>NUCLEOTIDE SEQUENCE [LARGE SCALE GENOMIC DNA]</scope>
    <source>
        <strain evidence="11 12">DSM 23382</strain>
    </source>
</reference>
<evidence type="ECO:0000256" key="1">
    <source>
        <dbReference type="ARBA" id="ARBA00004429"/>
    </source>
</evidence>
<feature type="transmembrane region" description="Helical" evidence="10">
    <location>
        <begin position="21"/>
        <end position="41"/>
    </location>
</feature>
<feature type="transmembrane region" description="Helical" evidence="10">
    <location>
        <begin position="405"/>
        <end position="427"/>
    </location>
</feature>
<dbReference type="CDD" id="cd13131">
    <property type="entry name" value="MATE_NorM_like"/>
    <property type="match status" value="1"/>
</dbReference>
<evidence type="ECO:0000256" key="4">
    <source>
        <dbReference type="ARBA" id="ARBA00022475"/>
    </source>
</evidence>
<feature type="transmembrane region" description="Helical" evidence="10">
    <location>
        <begin position="288"/>
        <end position="313"/>
    </location>
</feature>
<protein>
    <recommendedName>
        <fullName evidence="9">Multidrug-efflux transporter</fullName>
    </recommendedName>
</protein>
<feature type="transmembrane region" description="Helical" evidence="10">
    <location>
        <begin position="141"/>
        <end position="159"/>
    </location>
</feature>
<feature type="transmembrane region" description="Helical" evidence="10">
    <location>
        <begin position="171"/>
        <end position="196"/>
    </location>
</feature>
<dbReference type="GO" id="GO:0042910">
    <property type="term" value="F:xenobiotic transmembrane transporter activity"/>
    <property type="evidence" value="ECO:0007669"/>
    <property type="project" value="InterPro"/>
</dbReference>
<dbReference type="Pfam" id="PF01554">
    <property type="entry name" value="MatE"/>
    <property type="match status" value="2"/>
</dbReference>
<keyword evidence="6 10" id="KW-1133">Transmembrane helix</keyword>
<proteinExistence type="predicted"/>
<evidence type="ECO:0000256" key="5">
    <source>
        <dbReference type="ARBA" id="ARBA00022692"/>
    </source>
</evidence>
<dbReference type="Proteomes" id="UP000244081">
    <property type="component" value="Unassembled WGS sequence"/>
</dbReference>
<name>A0A2T5V7D3_9HYPH</name>
<feature type="transmembrane region" description="Helical" evidence="10">
    <location>
        <begin position="325"/>
        <end position="346"/>
    </location>
</feature>
<comment type="subcellular location">
    <subcellularLocation>
        <location evidence="1">Cell inner membrane</location>
        <topology evidence="1">Multi-pass membrane protein</topology>
    </subcellularLocation>
</comment>
<dbReference type="PIRSF" id="PIRSF006603">
    <property type="entry name" value="DinF"/>
    <property type="match status" value="1"/>
</dbReference>
<sequence length="462" mass="49631">MASLASDRAAQNGAAVWIREIRATLVLGLPIAGAQLAQMAINTTDVLMIGHLGTEPLAASVLAFNLYILIWLFGSGLIQAVMPIAARARGEKRMRDVRRSVRMGLWVVIAYSVPAMVLMWQTEAILLWLGQKPEIAHTAGLYMHYLQWALPPSLATMGIRNFVSVMEMTQVLLWTTLAGAAVNAFFDYVLIFGAFGAPRLELAGAGIASTATATATFALILAYTLRHRRLRRFAILGRFWRSDWSVFFQIVKLGWPIGLMILAEVGLFAGSAAMMGWIGTVPLAAHGIALQCSSITFMVPLGFGVAGTIRIGLAHGRGDHDGIARAGWTTLALSVGFMLCAAIVFWTIPEVLIGAFTNDDNPDTPAVIAAGVSFLAVAAVFQIFDGAQVAAGNILRGLSDTRVPMLIAVAGYWGCGMSLAYMLAFWAGWGGVGLWWGLASGLAFVSVAAIWRFAWRERLGLV</sequence>
<dbReference type="PANTHER" id="PTHR43298:SF2">
    <property type="entry name" value="FMN_FAD EXPORTER YEEO-RELATED"/>
    <property type="match status" value="1"/>
</dbReference>
<feature type="transmembrane region" description="Helical" evidence="10">
    <location>
        <begin position="366"/>
        <end position="384"/>
    </location>
</feature>
<dbReference type="InterPro" id="IPR048279">
    <property type="entry name" value="MdtK-like"/>
</dbReference>
<dbReference type="GO" id="GO:0006811">
    <property type="term" value="P:monoatomic ion transport"/>
    <property type="evidence" value="ECO:0007669"/>
    <property type="project" value="UniProtKB-KW"/>
</dbReference>
<accession>A0A2T5V7D3</accession>
<gene>
    <name evidence="11" type="ORF">C8N35_10612</name>
</gene>
<dbReference type="OrthoDB" id="9780160at2"/>
<keyword evidence="5 10" id="KW-0812">Transmembrane</keyword>
<dbReference type="EMBL" id="QAYG01000006">
    <property type="protein sequence ID" value="PTW59631.1"/>
    <property type="molecule type" value="Genomic_DNA"/>
</dbReference>
<keyword evidence="2" id="KW-0813">Transport</keyword>